<feature type="transmembrane region" description="Helical" evidence="1">
    <location>
        <begin position="35"/>
        <end position="61"/>
    </location>
</feature>
<keyword evidence="1" id="KW-0812">Transmembrane</keyword>
<reference evidence="2 4" key="1">
    <citation type="submission" date="2018-06" db="EMBL/GenBank/DDBJ databases">
        <title>Genomic Encyclopedia of Archaeal and Bacterial Type Strains, Phase II (KMG-II): from individual species to whole genera.</title>
        <authorList>
            <person name="Goeker M."/>
        </authorList>
    </citation>
    <scope>NUCLEOTIDE SEQUENCE [LARGE SCALE GENOMIC DNA]</scope>
    <source>
        <strain evidence="2 4">DSM 22686</strain>
    </source>
</reference>
<keyword evidence="5" id="KW-1185">Reference proteome</keyword>
<dbReference type="EMBL" id="QKZU01000013">
    <property type="protein sequence ID" value="PZX53089.1"/>
    <property type="molecule type" value="Genomic_DNA"/>
</dbReference>
<proteinExistence type="predicted"/>
<organism evidence="2 4">
    <name type="scientific">Algoriphagus ratkowskyi</name>
    <dbReference type="NCBI Taxonomy" id="57028"/>
    <lineage>
        <taxon>Bacteria</taxon>
        <taxon>Pseudomonadati</taxon>
        <taxon>Bacteroidota</taxon>
        <taxon>Cytophagia</taxon>
        <taxon>Cytophagales</taxon>
        <taxon>Cyclobacteriaceae</taxon>
        <taxon>Algoriphagus</taxon>
    </lineage>
</organism>
<dbReference type="InterPro" id="IPR049713">
    <property type="entry name" value="Pr6Pr-like"/>
</dbReference>
<comment type="caution">
    <text evidence="2">The sequence shown here is derived from an EMBL/GenBank/DDBJ whole genome shotgun (WGS) entry which is preliminary data.</text>
</comment>
<feature type="transmembrane region" description="Helical" evidence="1">
    <location>
        <begin position="176"/>
        <end position="196"/>
    </location>
</feature>
<evidence type="ECO:0000313" key="5">
    <source>
        <dbReference type="Proteomes" id="UP000321927"/>
    </source>
</evidence>
<keyword evidence="1" id="KW-0472">Membrane</keyword>
<dbReference type="Proteomes" id="UP000249115">
    <property type="component" value="Unassembled WGS sequence"/>
</dbReference>
<dbReference type="OrthoDB" id="9809977at2"/>
<dbReference type="NCBIfam" id="NF038065">
    <property type="entry name" value="Pr6Pr"/>
    <property type="match status" value="1"/>
</dbReference>
<feature type="transmembrane region" description="Helical" evidence="1">
    <location>
        <begin position="73"/>
        <end position="93"/>
    </location>
</feature>
<protein>
    <recommendedName>
        <fullName evidence="6">FAR-17a/AIG1-like protein</fullName>
    </recommendedName>
</protein>
<dbReference type="Proteomes" id="UP000321927">
    <property type="component" value="Unassembled WGS sequence"/>
</dbReference>
<keyword evidence="1" id="KW-1133">Transmembrane helix</keyword>
<sequence length="203" mass="23338">MKKKLALFFALVGWFAVIAQFILMIENRVTPIPEAVIRFFSFFTILTNTLVAVYFTCIGLMKNHESKTINKPGILTAITIYIFMVGIVYQIALRQVWQPEGLQKIVDELLHSIIPILVIVFWYKYERTKSLKHSQLLLWAIYPIIYLAFVLIRGSFSNFYPYPFVDVTNLGMASVLTNSVILLVVFSVISSLFVFIGKTIIKR</sequence>
<feature type="transmembrane region" description="Helical" evidence="1">
    <location>
        <begin position="136"/>
        <end position="156"/>
    </location>
</feature>
<dbReference type="RefSeq" id="WP_086502619.1">
    <property type="nucleotide sequence ID" value="NZ_MSSV01000017.1"/>
</dbReference>
<evidence type="ECO:0000256" key="1">
    <source>
        <dbReference type="SAM" id="Phobius"/>
    </source>
</evidence>
<accession>A0A2W7RFR0</accession>
<reference evidence="3 5" key="2">
    <citation type="submission" date="2019-08" db="EMBL/GenBank/DDBJ databases">
        <title>Genome of Algoriphagus ratkowskyi IC026.</title>
        <authorList>
            <person name="Bowman J.P."/>
        </authorList>
    </citation>
    <scope>NUCLEOTIDE SEQUENCE [LARGE SCALE GENOMIC DNA]</scope>
    <source>
        <strain evidence="3 5">IC026</strain>
    </source>
</reference>
<dbReference type="EMBL" id="VORV01000012">
    <property type="protein sequence ID" value="TXD76369.1"/>
    <property type="molecule type" value="Genomic_DNA"/>
</dbReference>
<evidence type="ECO:0008006" key="6">
    <source>
        <dbReference type="Google" id="ProtNLM"/>
    </source>
</evidence>
<gene>
    <name evidence="3" type="ORF">ESW18_16615</name>
    <name evidence="2" type="ORF">LV84_03293</name>
</gene>
<feature type="transmembrane region" description="Helical" evidence="1">
    <location>
        <begin position="105"/>
        <end position="124"/>
    </location>
</feature>
<name>A0A2W7RFR0_9BACT</name>
<evidence type="ECO:0000313" key="4">
    <source>
        <dbReference type="Proteomes" id="UP000249115"/>
    </source>
</evidence>
<evidence type="ECO:0000313" key="3">
    <source>
        <dbReference type="EMBL" id="TXD76369.1"/>
    </source>
</evidence>
<dbReference type="AlphaFoldDB" id="A0A2W7RFR0"/>
<evidence type="ECO:0000313" key="2">
    <source>
        <dbReference type="EMBL" id="PZX53089.1"/>
    </source>
</evidence>